<dbReference type="EnsemblPlants" id="evm.model.04.319">
    <property type="protein sequence ID" value="cds.evm.model.04.319"/>
    <property type="gene ID" value="evm.TU.04.319"/>
</dbReference>
<sequence>MTSSRRLASPQSIQLHFISYVLVSVDEEEKDYVARIHFLRNTTPQEAEEEASRDIDFESLLSSSLGSKEGKKQIAASETSSGTNPKPLKRAKMTTTNKKCAITQIVIKPDHPQIISPVPATSSTDEQRIKQLKFELRTTIEQREVFVRQWNDYRTEVTRLMKEAEKQKKSHKTNLEGAQKEAKDLHEAHQKISKELDEANQKLNEANKKLEGVEQNAIARVNSMAKRSIYDAWMANPNMDLSFLGEGVMEMLAFF</sequence>
<reference evidence="3" key="2">
    <citation type="submission" date="2021-03" db="UniProtKB">
        <authorList>
            <consortium name="EnsemblPlants"/>
        </authorList>
    </citation>
    <scope>IDENTIFICATION</scope>
</reference>
<feature type="region of interest" description="Disordered" evidence="2">
    <location>
        <begin position="68"/>
        <end position="94"/>
    </location>
</feature>
<dbReference type="AlphaFoldDB" id="A0A803PH20"/>
<dbReference type="EMBL" id="UZAU01000358">
    <property type="status" value="NOT_ANNOTATED_CDS"/>
    <property type="molecule type" value="Genomic_DNA"/>
</dbReference>
<keyword evidence="4" id="KW-1185">Reference proteome</keyword>
<protein>
    <submittedName>
        <fullName evidence="3">Uncharacterized protein</fullName>
    </submittedName>
</protein>
<accession>A0A803PH20</accession>
<evidence type="ECO:0000256" key="1">
    <source>
        <dbReference type="SAM" id="Coils"/>
    </source>
</evidence>
<evidence type="ECO:0000256" key="2">
    <source>
        <dbReference type="SAM" id="MobiDB-lite"/>
    </source>
</evidence>
<dbReference type="Proteomes" id="UP000596661">
    <property type="component" value="Chromosome 4"/>
</dbReference>
<keyword evidence="1" id="KW-0175">Coiled coil</keyword>
<feature type="coiled-coil region" evidence="1">
    <location>
        <begin position="154"/>
        <end position="220"/>
    </location>
</feature>
<evidence type="ECO:0000313" key="3">
    <source>
        <dbReference type="EnsemblPlants" id="cds.evm.model.04.319"/>
    </source>
</evidence>
<evidence type="ECO:0000313" key="4">
    <source>
        <dbReference type="Proteomes" id="UP000596661"/>
    </source>
</evidence>
<dbReference type="Gene3D" id="1.20.920.20">
    <property type="match status" value="1"/>
</dbReference>
<name>A0A803PH20_CANSA</name>
<proteinExistence type="predicted"/>
<dbReference type="Gramene" id="evm.model.04.319">
    <property type="protein sequence ID" value="cds.evm.model.04.319"/>
    <property type="gene ID" value="evm.TU.04.319"/>
</dbReference>
<organism evidence="3 4">
    <name type="scientific">Cannabis sativa</name>
    <name type="common">Hemp</name>
    <name type="synonym">Marijuana</name>
    <dbReference type="NCBI Taxonomy" id="3483"/>
    <lineage>
        <taxon>Eukaryota</taxon>
        <taxon>Viridiplantae</taxon>
        <taxon>Streptophyta</taxon>
        <taxon>Embryophyta</taxon>
        <taxon>Tracheophyta</taxon>
        <taxon>Spermatophyta</taxon>
        <taxon>Magnoliopsida</taxon>
        <taxon>eudicotyledons</taxon>
        <taxon>Gunneridae</taxon>
        <taxon>Pentapetalae</taxon>
        <taxon>rosids</taxon>
        <taxon>fabids</taxon>
        <taxon>Rosales</taxon>
        <taxon>Cannabaceae</taxon>
        <taxon>Cannabis</taxon>
    </lineage>
</organism>
<reference evidence="3" key="1">
    <citation type="submission" date="2018-11" db="EMBL/GenBank/DDBJ databases">
        <authorList>
            <person name="Grassa J C."/>
        </authorList>
    </citation>
    <scope>NUCLEOTIDE SEQUENCE [LARGE SCALE GENOMIC DNA]</scope>
</reference>